<dbReference type="Proteomes" id="UP001420932">
    <property type="component" value="Unassembled WGS sequence"/>
</dbReference>
<evidence type="ECO:0000313" key="1">
    <source>
        <dbReference type="EMBL" id="KAK9162868.1"/>
    </source>
</evidence>
<reference evidence="1 2" key="1">
    <citation type="submission" date="2024-01" db="EMBL/GenBank/DDBJ databases">
        <title>Genome assemblies of Stephania.</title>
        <authorList>
            <person name="Yang L."/>
        </authorList>
    </citation>
    <scope>NUCLEOTIDE SEQUENCE [LARGE SCALE GENOMIC DNA]</scope>
    <source>
        <strain evidence="1">YNDBR</strain>
        <tissue evidence="1">Leaf</tissue>
    </source>
</reference>
<comment type="caution">
    <text evidence="1">The sequence shown here is derived from an EMBL/GenBank/DDBJ whole genome shotgun (WGS) entry which is preliminary data.</text>
</comment>
<dbReference type="AlphaFoldDB" id="A0AAP0L1S0"/>
<evidence type="ECO:0000313" key="2">
    <source>
        <dbReference type="Proteomes" id="UP001420932"/>
    </source>
</evidence>
<protein>
    <submittedName>
        <fullName evidence="1">Uncharacterized protein</fullName>
    </submittedName>
</protein>
<accession>A0AAP0L1S0</accession>
<organism evidence="1 2">
    <name type="scientific">Stephania yunnanensis</name>
    <dbReference type="NCBI Taxonomy" id="152371"/>
    <lineage>
        <taxon>Eukaryota</taxon>
        <taxon>Viridiplantae</taxon>
        <taxon>Streptophyta</taxon>
        <taxon>Embryophyta</taxon>
        <taxon>Tracheophyta</taxon>
        <taxon>Spermatophyta</taxon>
        <taxon>Magnoliopsida</taxon>
        <taxon>Ranunculales</taxon>
        <taxon>Menispermaceae</taxon>
        <taxon>Menispermoideae</taxon>
        <taxon>Cissampelideae</taxon>
        <taxon>Stephania</taxon>
    </lineage>
</organism>
<keyword evidence="2" id="KW-1185">Reference proteome</keyword>
<proteinExistence type="predicted"/>
<name>A0AAP0L1S0_9MAGN</name>
<sequence>MDPSQPTDDAPVVVAVVLAVVVPERCLLRSPCAFPIGSAQMPQIVQAFEQLHRALNVAPSALGTSWHWDLPISSSSWQATRAHKHAPLSTLMPHRSRVVSHQSVGPV</sequence>
<dbReference type="EMBL" id="JBBNAF010000002">
    <property type="protein sequence ID" value="KAK9162868.1"/>
    <property type="molecule type" value="Genomic_DNA"/>
</dbReference>
<gene>
    <name evidence="1" type="ORF">Syun_003770</name>
</gene>